<accession>M2WWM2</accession>
<evidence type="ECO:0000313" key="1">
    <source>
        <dbReference type="EMBL" id="EME53151.1"/>
    </source>
</evidence>
<dbReference type="InterPro" id="IPR046373">
    <property type="entry name" value="Acyl-CoA_Oxase/DH_mid-dom_sf"/>
</dbReference>
<dbReference type="PATRIC" id="fig|1284240.4.peg.6641"/>
<dbReference type="InterPro" id="IPR037069">
    <property type="entry name" value="AcylCoA_DH/ox_N_sf"/>
</dbReference>
<gene>
    <name evidence="1" type="ORF">H074_32572</name>
</gene>
<dbReference type="GO" id="GO:0016627">
    <property type="term" value="F:oxidoreductase activity, acting on the CH-CH group of donors"/>
    <property type="evidence" value="ECO:0007669"/>
    <property type="project" value="InterPro"/>
</dbReference>
<dbReference type="RefSeq" id="WP_007034313.1">
    <property type="nucleotide sequence ID" value="NZ_AOHO01000074.1"/>
</dbReference>
<dbReference type="InterPro" id="IPR009100">
    <property type="entry name" value="AcylCoA_DH/oxidase_NM_dom_sf"/>
</dbReference>
<sequence>MFASFGIVASLGVSIGLTAQKERRLPGLATFEKVGAWAITEPGSGSDAATARC</sequence>
<dbReference type="GO" id="GO:0050660">
    <property type="term" value="F:flavin adenine dinucleotide binding"/>
    <property type="evidence" value="ECO:0007669"/>
    <property type="project" value="InterPro"/>
</dbReference>
<dbReference type="Gene3D" id="1.10.540.10">
    <property type="entry name" value="Acyl-CoA dehydrogenase/oxidase, N-terminal domain"/>
    <property type="match status" value="1"/>
</dbReference>
<dbReference type="AlphaFoldDB" id="M2WWM2"/>
<proteinExistence type="predicted"/>
<protein>
    <submittedName>
        <fullName evidence="1">Acyl-CoA dehydrogenase</fullName>
    </submittedName>
</protein>
<reference evidence="1 2" key="1">
    <citation type="journal article" date="2013" name="Genome Announc.">
        <title>Draft Genome Sequence of Amycolatopsis decaplanina Strain DSM 44594T.</title>
        <authorList>
            <person name="Kaur N."/>
            <person name="Kumar S."/>
            <person name="Bala M."/>
            <person name="Raghava G.P."/>
            <person name="Mayilraj S."/>
        </authorList>
    </citation>
    <scope>NUCLEOTIDE SEQUENCE [LARGE SCALE GENOMIC DNA]</scope>
    <source>
        <strain evidence="1 2">DSM 44594</strain>
    </source>
</reference>
<dbReference type="EMBL" id="AOHO01000074">
    <property type="protein sequence ID" value="EME53151.1"/>
    <property type="molecule type" value="Genomic_DNA"/>
</dbReference>
<organism evidence="1 2">
    <name type="scientific">Amycolatopsis decaplanina DSM 44594</name>
    <dbReference type="NCBI Taxonomy" id="1284240"/>
    <lineage>
        <taxon>Bacteria</taxon>
        <taxon>Bacillati</taxon>
        <taxon>Actinomycetota</taxon>
        <taxon>Actinomycetes</taxon>
        <taxon>Pseudonocardiales</taxon>
        <taxon>Pseudonocardiaceae</taxon>
        <taxon>Amycolatopsis</taxon>
    </lineage>
</organism>
<dbReference type="Gene3D" id="2.40.110.10">
    <property type="entry name" value="Butyryl-CoA Dehydrogenase, subunit A, domain 2"/>
    <property type="match status" value="1"/>
</dbReference>
<keyword evidence="2" id="KW-1185">Reference proteome</keyword>
<comment type="caution">
    <text evidence="1">The sequence shown here is derived from an EMBL/GenBank/DDBJ whole genome shotgun (WGS) entry which is preliminary data.</text>
</comment>
<dbReference type="Proteomes" id="UP000054226">
    <property type="component" value="Unassembled WGS sequence"/>
</dbReference>
<name>M2WWM2_9PSEU</name>
<evidence type="ECO:0000313" key="2">
    <source>
        <dbReference type="Proteomes" id="UP000054226"/>
    </source>
</evidence>
<dbReference type="SUPFAM" id="SSF56645">
    <property type="entry name" value="Acyl-CoA dehydrogenase NM domain-like"/>
    <property type="match status" value="1"/>
</dbReference>